<dbReference type="Proteomes" id="UP000026961">
    <property type="component" value="Chromosome 1"/>
</dbReference>
<reference evidence="2" key="2">
    <citation type="submission" date="2015-04" db="UniProtKB">
        <authorList>
            <consortium name="EnsemblPlants"/>
        </authorList>
    </citation>
    <scope>IDENTIFICATION</scope>
</reference>
<dbReference type="AlphaFoldDB" id="A0A0D9YEL9"/>
<dbReference type="HOGENOM" id="CLU_169261_1_0_1"/>
<sequence>MTDAEDEGVQARTAMKRTKAVKRRSERTTQLQLHVDAAARSPPVIHAEEGVSTLQQLVEVWTTGSGMRPEKATQWQPEA</sequence>
<feature type="region of interest" description="Disordered" evidence="1">
    <location>
        <begin position="1"/>
        <end position="29"/>
    </location>
</feature>
<feature type="compositionally biased region" description="Basic residues" evidence="1">
    <location>
        <begin position="14"/>
        <end position="25"/>
    </location>
</feature>
<keyword evidence="3" id="KW-1185">Reference proteome</keyword>
<organism evidence="2">
    <name type="scientific">Oryza glumipatula</name>
    <dbReference type="NCBI Taxonomy" id="40148"/>
    <lineage>
        <taxon>Eukaryota</taxon>
        <taxon>Viridiplantae</taxon>
        <taxon>Streptophyta</taxon>
        <taxon>Embryophyta</taxon>
        <taxon>Tracheophyta</taxon>
        <taxon>Spermatophyta</taxon>
        <taxon>Magnoliopsida</taxon>
        <taxon>Liliopsida</taxon>
        <taxon>Poales</taxon>
        <taxon>Poaceae</taxon>
        <taxon>BOP clade</taxon>
        <taxon>Oryzoideae</taxon>
        <taxon>Oryzeae</taxon>
        <taxon>Oryzinae</taxon>
        <taxon>Oryza</taxon>
    </lineage>
</organism>
<reference evidence="2" key="3">
    <citation type="submission" date="2018-05" db="EMBL/GenBank/DDBJ databases">
        <title>OgluRS3 (Oryza glumaepatula Reference Sequence Version 3).</title>
        <authorList>
            <person name="Zhang J."/>
            <person name="Kudrna D."/>
            <person name="Lee S."/>
            <person name="Talag J."/>
            <person name="Welchert J."/>
            <person name="Wing R.A."/>
        </authorList>
    </citation>
    <scope>NUCLEOTIDE SEQUENCE [LARGE SCALE GENOMIC DNA]</scope>
</reference>
<evidence type="ECO:0000313" key="3">
    <source>
        <dbReference type="Proteomes" id="UP000026961"/>
    </source>
</evidence>
<name>A0A0D9YEL9_9ORYZ</name>
<evidence type="ECO:0000313" key="2">
    <source>
        <dbReference type="EnsemblPlants" id="OGLUM01G34070.1"/>
    </source>
</evidence>
<accession>A0A0D9YEL9</accession>
<proteinExistence type="predicted"/>
<dbReference type="Gramene" id="OGLUM01G34070.1">
    <property type="protein sequence ID" value="OGLUM01G34070.1"/>
    <property type="gene ID" value="OGLUM01G34070"/>
</dbReference>
<evidence type="ECO:0000256" key="1">
    <source>
        <dbReference type="SAM" id="MobiDB-lite"/>
    </source>
</evidence>
<protein>
    <submittedName>
        <fullName evidence="2">Uncharacterized protein</fullName>
    </submittedName>
</protein>
<dbReference type="EnsemblPlants" id="OGLUM01G34070.1">
    <property type="protein sequence ID" value="OGLUM01G34070.1"/>
    <property type="gene ID" value="OGLUM01G34070"/>
</dbReference>
<reference evidence="2" key="1">
    <citation type="submission" date="2013-08" db="EMBL/GenBank/DDBJ databases">
        <title>Oryza genome evolution.</title>
        <authorList>
            <person name="Wing R.A."/>
            <person name="Panaud O."/>
            <person name="Oliveira A.C."/>
        </authorList>
    </citation>
    <scope>NUCLEOTIDE SEQUENCE</scope>
</reference>